<accession>A0A0K9GXZ0</accession>
<comment type="caution">
    <text evidence="1">The sequence shown here is derived from an EMBL/GenBank/DDBJ whole genome shotgun (WGS) entry which is preliminary data.</text>
</comment>
<gene>
    <name evidence="1" type="ORF">AC625_19850</name>
</gene>
<dbReference type="GO" id="GO:0016829">
    <property type="term" value="F:lyase activity"/>
    <property type="evidence" value="ECO:0007669"/>
    <property type="project" value="UniProtKB-KW"/>
</dbReference>
<dbReference type="NCBIfam" id="TIGR03293">
    <property type="entry name" value="PhnG_redo"/>
    <property type="match status" value="1"/>
</dbReference>
<evidence type="ECO:0000313" key="1">
    <source>
        <dbReference type="EMBL" id="KMY51518.1"/>
    </source>
</evidence>
<keyword evidence="1" id="KW-0456">Lyase</keyword>
<dbReference type="PATRIC" id="fig|1679170.3.peg.4510"/>
<sequence length="141" mass="16302">MKRKERTEILIQGSDAIARDFAKEIEMKYTVTVIQQPENGLVLLKARETAKKSLFYLGELLVTECKVQIHDSIGIGIVKGHQEELAYWLAVIDAAYQADLLETRVWSHILEKEKENIQKNRQELQQSILRTKVSFETMDVQ</sequence>
<dbReference type="InterPro" id="IPR009609">
    <property type="entry name" value="Phosphonate_metab_PhnG"/>
</dbReference>
<protein>
    <submittedName>
        <fullName evidence="1">Phosphonate C-P lyase</fullName>
    </submittedName>
</protein>
<dbReference type="STRING" id="1679170.AC625_19850"/>
<dbReference type="GO" id="GO:0015716">
    <property type="term" value="P:organic phosphonate transport"/>
    <property type="evidence" value="ECO:0007669"/>
    <property type="project" value="InterPro"/>
</dbReference>
<dbReference type="OrthoDB" id="3182891at2"/>
<organism evidence="1 2">
    <name type="scientific">Peribacillus loiseleuriae</name>
    <dbReference type="NCBI Taxonomy" id="1679170"/>
    <lineage>
        <taxon>Bacteria</taxon>
        <taxon>Bacillati</taxon>
        <taxon>Bacillota</taxon>
        <taxon>Bacilli</taxon>
        <taxon>Bacillales</taxon>
        <taxon>Bacillaceae</taxon>
        <taxon>Peribacillus</taxon>
    </lineage>
</organism>
<dbReference type="GO" id="GO:0019634">
    <property type="term" value="P:organic phosphonate metabolic process"/>
    <property type="evidence" value="ECO:0007669"/>
    <property type="project" value="InterPro"/>
</dbReference>
<dbReference type="Proteomes" id="UP000037146">
    <property type="component" value="Unassembled WGS sequence"/>
</dbReference>
<dbReference type="AlphaFoldDB" id="A0A0K9GXZ0"/>
<proteinExistence type="predicted"/>
<dbReference type="EMBL" id="LFZW01000001">
    <property type="protein sequence ID" value="KMY51518.1"/>
    <property type="molecule type" value="Genomic_DNA"/>
</dbReference>
<evidence type="ECO:0000313" key="2">
    <source>
        <dbReference type="Proteomes" id="UP000037146"/>
    </source>
</evidence>
<dbReference type="RefSeq" id="WP_049682868.1">
    <property type="nucleotide sequence ID" value="NZ_LFZW01000001.1"/>
</dbReference>
<name>A0A0K9GXZ0_9BACI</name>
<reference evidence="2" key="1">
    <citation type="submission" date="2015-07" db="EMBL/GenBank/DDBJ databases">
        <title>Genome sequencing project for genomic taxonomy and phylogenomics of Bacillus-like bacteria.</title>
        <authorList>
            <person name="Liu B."/>
            <person name="Wang J."/>
            <person name="Zhu Y."/>
            <person name="Liu G."/>
            <person name="Chen Q."/>
            <person name="Chen Z."/>
            <person name="Lan J."/>
            <person name="Che J."/>
            <person name="Ge C."/>
            <person name="Shi H."/>
            <person name="Pan Z."/>
            <person name="Liu X."/>
        </authorList>
    </citation>
    <scope>NUCLEOTIDE SEQUENCE [LARGE SCALE GENOMIC DNA]</scope>
    <source>
        <strain evidence="2">FJAT-27997</strain>
    </source>
</reference>
<dbReference type="Pfam" id="PF06754">
    <property type="entry name" value="PhnG"/>
    <property type="match status" value="1"/>
</dbReference>
<keyword evidence="2" id="KW-1185">Reference proteome</keyword>